<accession>X0XFZ4</accession>
<keyword evidence="3" id="KW-0812">Transmembrane</keyword>
<evidence type="ECO:0000313" key="7">
    <source>
        <dbReference type="EMBL" id="GAG35553.1"/>
    </source>
</evidence>
<dbReference type="Pfam" id="PF01145">
    <property type="entry name" value="Band_7"/>
    <property type="match status" value="1"/>
</dbReference>
<dbReference type="PANTHER" id="PTHR42911">
    <property type="entry name" value="MODULATOR OF FTSH PROTEASE HFLC"/>
    <property type="match status" value="1"/>
</dbReference>
<evidence type="ECO:0000256" key="5">
    <source>
        <dbReference type="ARBA" id="ARBA00023136"/>
    </source>
</evidence>
<dbReference type="AlphaFoldDB" id="X0XFZ4"/>
<feature type="non-terminal residue" evidence="7">
    <location>
        <position position="1"/>
    </location>
</feature>
<evidence type="ECO:0000256" key="2">
    <source>
        <dbReference type="ARBA" id="ARBA00007862"/>
    </source>
</evidence>
<dbReference type="Gene3D" id="3.30.479.30">
    <property type="entry name" value="Band 7 domain"/>
    <property type="match status" value="1"/>
</dbReference>
<comment type="subcellular location">
    <subcellularLocation>
        <location evidence="1">Membrane</location>
    </subcellularLocation>
</comment>
<evidence type="ECO:0000256" key="4">
    <source>
        <dbReference type="ARBA" id="ARBA00022989"/>
    </source>
</evidence>
<name>X0XFZ4_9ZZZZ</name>
<dbReference type="InterPro" id="IPR010200">
    <property type="entry name" value="HflC"/>
</dbReference>
<dbReference type="GO" id="GO:0016020">
    <property type="term" value="C:membrane"/>
    <property type="evidence" value="ECO:0007669"/>
    <property type="project" value="UniProtKB-SubCell"/>
</dbReference>
<gene>
    <name evidence="7" type="ORF">S01H1_70695</name>
</gene>
<dbReference type="SUPFAM" id="SSF117892">
    <property type="entry name" value="Band 7/SPFH domain"/>
    <property type="match status" value="1"/>
</dbReference>
<protein>
    <recommendedName>
        <fullName evidence="6">Band 7 domain-containing protein</fullName>
    </recommendedName>
</protein>
<dbReference type="EMBL" id="BARS01047024">
    <property type="protein sequence ID" value="GAG35553.1"/>
    <property type="molecule type" value="Genomic_DNA"/>
</dbReference>
<dbReference type="NCBIfam" id="TIGR01932">
    <property type="entry name" value="hflC"/>
    <property type="match status" value="1"/>
</dbReference>
<keyword evidence="5" id="KW-0472">Membrane</keyword>
<sequence>RGIIEEASKIMPQYGIELIDVRIKRINYVSEVQRKVFERMISERKRAAEQYRSEGQGKRAEIEGQMEKELKEIRSGAYRVAKEIEGKSDAEAIKIYADAYNRDPEFYSFLKTLDTYKNTIDKDSTLILTTDSEYLTYLKNIQ</sequence>
<dbReference type="InterPro" id="IPR001107">
    <property type="entry name" value="Band_7"/>
</dbReference>
<keyword evidence="4" id="KW-1133">Transmembrane helix</keyword>
<reference evidence="7" key="1">
    <citation type="journal article" date="2014" name="Front. Microbiol.">
        <title>High frequency of phylogenetically diverse reductive dehalogenase-homologous genes in deep subseafloor sedimentary metagenomes.</title>
        <authorList>
            <person name="Kawai M."/>
            <person name="Futagami T."/>
            <person name="Toyoda A."/>
            <person name="Takaki Y."/>
            <person name="Nishi S."/>
            <person name="Hori S."/>
            <person name="Arai W."/>
            <person name="Tsubouchi T."/>
            <person name="Morono Y."/>
            <person name="Uchiyama I."/>
            <person name="Ito T."/>
            <person name="Fujiyama A."/>
            <person name="Inagaki F."/>
            <person name="Takami H."/>
        </authorList>
    </citation>
    <scope>NUCLEOTIDE SEQUENCE</scope>
    <source>
        <strain evidence="7">Expedition CK06-06</strain>
    </source>
</reference>
<evidence type="ECO:0000256" key="3">
    <source>
        <dbReference type="ARBA" id="ARBA00022692"/>
    </source>
</evidence>
<comment type="similarity">
    <text evidence="2">Belongs to the band 7/mec-2 family. HflC subfamily.</text>
</comment>
<evidence type="ECO:0000256" key="1">
    <source>
        <dbReference type="ARBA" id="ARBA00004370"/>
    </source>
</evidence>
<evidence type="ECO:0000259" key="6">
    <source>
        <dbReference type="Pfam" id="PF01145"/>
    </source>
</evidence>
<comment type="caution">
    <text evidence="7">The sequence shown here is derived from an EMBL/GenBank/DDBJ whole genome shotgun (WGS) entry which is preliminary data.</text>
</comment>
<organism evidence="7">
    <name type="scientific">marine sediment metagenome</name>
    <dbReference type="NCBI Taxonomy" id="412755"/>
    <lineage>
        <taxon>unclassified sequences</taxon>
        <taxon>metagenomes</taxon>
        <taxon>ecological metagenomes</taxon>
    </lineage>
</organism>
<proteinExistence type="inferred from homology"/>
<dbReference type="InterPro" id="IPR036013">
    <property type="entry name" value="Band_7/SPFH_dom_sf"/>
</dbReference>
<dbReference type="PANTHER" id="PTHR42911:SF1">
    <property type="entry name" value="MODULATOR OF FTSH PROTEASE HFLC"/>
    <property type="match status" value="1"/>
</dbReference>
<feature type="domain" description="Band 7" evidence="6">
    <location>
        <begin position="7"/>
        <end position="56"/>
    </location>
</feature>